<reference evidence="2" key="1">
    <citation type="submission" date="2022-11" db="UniProtKB">
        <authorList>
            <consortium name="WormBaseParasite"/>
        </authorList>
    </citation>
    <scope>IDENTIFICATION</scope>
</reference>
<dbReference type="WBParaSite" id="ACRNAN_Path_1190.g4634.t1">
    <property type="protein sequence ID" value="ACRNAN_Path_1190.g4634.t1"/>
    <property type="gene ID" value="ACRNAN_Path_1190.g4634"/>
</dbReference>
<dbReference type="Proteomes" id="UP000887540">
    <property type="component" value="Unplaced"/>
</dbReference>
<evidence type="ECO:0000313" key="1">
    <source>
        <dbReference type="Proteomes" id="UP000887540"/>
    </source>
</evidence>
<keyword evidence="1" id="KW-1185">Reference proteome</keyword>
<dbReference type="PRINTS" id="PR01345">
    <property type="entry name" value="CERVTRCPTASE"/>
</dbReference>
<organism evidence="1 2">
    <name type="scientific">Acrobeloides nanus</name>
    <dbReference type="NCBI Taxonomy" id="290746"/>
    <lineage>
        <taxon>Eukaryota</taxon>
        <taxon>Metazoa</taxon>
        <taxon>Ecdysozoa</taxon>
        <taxon>Nematoda</taxon>
        <taxon>Chromadorea</taxon>
        <taxon>Rhabditida</taxon>
        <taxon>Tylenchina</taxon>
        <taxon>Cephalobomorpha</taxon>
        <taxon>Cephaloboidea</taxon>
        <taxon>Cephalobidae</taxon>
        <taxon>Acrobeloides</taxon>
    </lineage>
</organism>
<name>A0A914BX07_9BILA</name>
<sequence length="256" mass="29116">MDLSLNIKKSKLMVMRSSHLNFNLNVFINGEAIEQVDQYKYLGIELDPKLSFKNHVIKIATKCKQAIGALCRTVRKWVPKEVFSKLYQTTIEPIMTYALEAWYPSQVILQNSLERVKKFAAKLATNNFTSSYKTKLDSLCWKPICQLAMERRTIIMHSYVMGRKSLPENTIVLKRSINSLRQSNRTGHALELTLPKTSLESVNSSSLNIARKIWNALPPEVVALEHPGLFKQAVRSSTTYANLVSQSLIRSVEADI</sequence>
<evidence type="ECO:0000313" key="2">
    <source>
        <dbReference type="WBParaSite" id="ACRNAN_Path_1190.g4634.t1"/>
    </source>
</evidence>
<protein>
    <submittedName>
        <fullName evidence="2">Uncharacterized protein</fullName>
    </submittedName>
</protein>
<dbReference type="AlphaFoldDB" id="A0A914BX07"/>
<accession>A0A914BX07</accession>
<proteinExistence type="predicted"/>